<dbReference type="InterPro" id="IPR049492">
    <property type="entry name" value="BD-FAE-like_dom"/>
</dbReference>
<evidence type="ECO:0000259" key="1">
    <source>
        <dbReference type="Pfam" id="PF20434"/>
    </source>
</evidence>
<accession>A0A918GV80</accession>
<dbReference type="Proteomes" id="UP000653493">
    <property type="component" value="Unassembled WGS sequence"/>
</dbReference>
<feature type="domain" description="BD-FAE-like" evidence="1">
    <location>
        <begin position="145"/>
        <end position="278"/>
    </location>
</feature>
<organism evidence="2 3">
    <name type="scientific">Streptomyces griseoviridis</name>
    <dbReference type="NCBI Taxonomy" id="45398"/>
    <lineage>
        <taxon>Bacteria</taxon>
        <taxon>Bacillati</taxon>
        <taxon>Actinomycetota</taxon>
        <taxon>Actinomycetes</taxon>
        <taxon>Kitasatosporales</taxon>
        <taxon>Streptomycetaceae</taxon>
        <taxon>Streptomyces</taxon>
    </lineage>
</organism>
<dbReference type="SUPFAM" id="SSF53474">
    <property type="entry name" value="alpha/beta-Hydrolases"/>
    <property type="match status" value="1"/>
</dbReference>
<reference evidence="2" key="2">
    <citation type="submission" date="2020-09" db="EMBL/GenBank/DDBJ databases">
        <authorList>
            <person name="Sun Q."/>
            <person name="Ohkuma M."/>
        </authorList>
    </citation>
    <scope>NUCLEOTIDE SEQUENCE</scope>
    <source>
        <strain evidence="2">JCM 4234</strain>
    </source>
</reference>
<dbReference type="Pfam" id="PF20434">
    <property type="entry name" value="BD-FAE"/>
    <property type="match status" value="1"/>
</dbReference>
<dbReference type="Gene3D" id="3.40.50.1820">
    <property type="entry name" value="alpha/beta hydrolase"/>
    <property type="match status" value="1"/>
</dbReference>
<comment type="caution">
    <text evidence="2">The sequence shown here is derived from an EMBL/GenBank/DDBJ whole genome shotgun (WGS) entry which is preliminary data.</text>
</comment>
<keyword evidence="2" id="KW-0378">Hydrolase</keyword>
<protein>
    <submittedName>
        <fullName evidence="2">Alpha/beta hydrolase</fullName>
    </submittedName>
</protein>
<gene>
    <name evidence="2" type="ORF">GCM10010238_57140</name>
</gene>
<evidence type="ECO:0000313" key="3">
    <source>
        <dbReference type="Proteomes" id="UP000653493"/>
    </source>
</evidence>
<dbReference type="AlphaFoldDB" id="A0A918GV80"/>
<dbReference type="NCBIfam" id="NF041556">
    <property type="entry name" value="tannase_B"/>
    <property type="match status" value="1"/>
</dbReference>
<dbReference type="InterPro" id="IPR048124">
    <property type="entry name" value="Tannase_B"/>
</dbReference>
<reference evidence="2" key="1">
    <citation type="journal article" date="2014" name="Int. J. Syst. Evol. Microbiol.">
        <title>Complete genome sequence of Corynebacterium casei LMG S-19264T (=DSM 44701T), isolated from a smear-ripened cheese.</title>
        <authorList>
            <consortium name="US DOE Joint Genome Institute (JGI-PGF)"/>
            <person name="Walter F."/>
            <person name="Albersmeier A."/>
            <person name="Kalinowski J."/>
            <person name="Ruckert C."/>
        </authorList>
    </citation>
    <scope>NUCLEOTIDE SEQUENCE</scope>
    <source>
        <strain evidence="2">JCM 4234</strain>
    </source>
</reference>
<keyword evidence="3" id="KW-1185">Reference proteome</keyword>
<dbReference type="EMBL" id="BMSL01000024">
    <property type="protein sequence ID" value="GGS60555.1"/>
    <property type="molecule type" value="Genomic_DNA"/>
</dbReference>
<sequence>MAGAVAAGGLTATGAQASPAARTTGVGRPHSLVFDKTAYTLRTAVLPSADGGTKEVTYRFYAPTTYVTDPLDAAHQSLVISVPVAIDGRKVNTERAPIVFANWVGGYFPVSVAEATGVGEGIMEMPNGQVLENNGNDTNLPKLALAAGYVVVEPGARGRTLVDGEGVYYGTAPAVIVDLKAAVRYLRANKGLVPGDTDRIVSTGTSAGGAMSALLGASGDSPLYAGHLRQLGAADASDAVFAAAAWCPITDLEHADMAYEWCWGEAQLSSTGTLVDQNLSRELRAAFAEYQASLRVDGLGGFGRLSARNYDDYLLKTYLQPAAMAHLSGLSSDARSAYLADRPAIQWNGKRASFTWDAYLAHMGGRNKNVPSFDGFGLTTGENNLFGKGTVSARHFTRYGLDHDTTGLGADRLDKDIPETLALMNPMHFIRRRHAGRSRHWWIRLGTSDPHTSLTVVGNLAASLSGLGDHVNSAMYWDAGHATNRDPAAFLRWIAEVTGSPATHR</sequence>
<name>A0A918GV80_STRGD</name>
<evidence type="ECO:0000313" key="2">
    <source>
        <dbReference type="EMBL" id="GGS60555.1"/>
    </source>
</evidence>
<dbReference type="GO" id="GO:0016787">
    <property type="term" value="F:hydrolase activity"/>
    <property type="evidence" value="ECO:0007669"/>
    <property type="project" value="UniProtKB-KW"/>
</dbReference>
<dbReference type="InterPro" id="IPR029058">
    <property type="entry name" value="AB_hydrolase_fold"/>
</dbReference>
<proteinExistence type="predicted"/>